<dbReference type="Proteomes" id="UP000053593">
    <property type="component" value="Unassembled WGS sequence"/>
</dbReference>
<protein>
    <submittedName>
        <fullName evidence="1">Uncharacterized protein</fullName>
    </submittedName>
</protein>
<evidence type="ECO:0000313" key="2">
    <source>
        <dbReference type="Proteomes" id="UP000053593"/>
    </source>
</evidence>
<dbReference type="AlphaFoldDB" id="A0A0D0BVG7"/>
<evidence type="ECO:0000313" key="1">
    <source>
        <dbReference type="EMBL" id="KIK53664.1"/>
    </source>
</evidence>
<proteinExistence type="predicted"/>
<dbReference type="HOGENOM" id="CLU_2223572_0_0_1"/>
<sequence>MDWGNHGIQLPAPSPLPEISMQSEGLTVCPDLIYALSPSPELKTASLLINSTAEVEAERTEVRTRMWMWVKANARVRAGEEEEEEVLEADSELDVDPSLAVFYDQL</sequence>
<name>A0A0D0BVG7_9AGAR</name>
<accession>A0A0D0BVG7</accession>
<dbReference type="EMBL" id="KN834826">
    <property type="protein sequence ID" value="KIK53664.1"/>
    <property type="molecule type" value="Genomic_DNA"/>
</dbReference>
<gene>
    <name evidence="1" type="ORF">GYMLUDRAFT_250252</name>
</gene>
<reference evidence="1 2" key="1">
    <citation type="submission" date="2014-04" db="EMBL/GenBank/DDBJ databases">
        <title>Evolutionary Origins and Diversification of the Mycorrhizal Mutualists.</title>
        <authorList>
            <consortium name="DOE Joint Genome Institute"/>
            <consortium name="Mycorrhizal Genomics Consortium"/>
            <person name="Kohler A."/>
            <person name="Kuo A."/>
            <person name="Nagy L.G."/>
            <person name="Floudas D."/>
            <person name="Copeland A."/>
            <person name="Barry K.W."/>
            <person name="Cichocki N."/>
            <person name="Veneault-Fourrey C."/>
            <person name="LaButti K."/>
            <person name="Lindquist E.A."/>
            <person name="Lipzen A."/>
            <person name="Lundell T."/>
            <person name="Morin E."/>
            <person name="Murat C."/>
            <person name="Riley R."/>
            <person name="Ohm R."/>
            <person name="Sun H."/>
            <person name="Tunlid A."/>
            <person name="Henrissat B."/>
            <person name="Grigoriev I.V."/>
            <person name="Hibbett D.S."/>
            <person name="Martin F."/>
        </authorList>
    </citation>
    <scope>NUCLEOTIDE SEQUENCE [LARGE SCALE GENOMIC DNA]</scope>
    <source>
        <strain evidence="1 2">FD-317 M1</strain>
    </source>
</reference>
<organism evidence="1 2">
    <name type="scientific">Collybiopsis luxurians FD-317 M1</name>
    <dbReference type="NCBI Taxonomy" id="944289"/>
    <lineage>
        <taxon>Eukaryota</taxon>
        <taxon>Fungi</taxon>
        <taxon>Dikarya</taxon>
        <taxon>Basidiomycota</taxon>
        <taxon>Agaricomycotina</taxon>
        <taxon>Agaricomycetes</taxon>
        <taxon>Agaricomycetidae</taxon>
        <taxon>Agaricales</taxon>
        <taxon>Marasmiineae</taxon>
        <taxon>Omphalotaceae</taxon>
        <taxon>Collybiopsis</taxon>
        <taxon>Collybiopsis luxurians</taxon>
    </lineage>
</organism>
<keyword evidence="2" id="KW-1185">Reference proteome</keyword>